<dbReference type="InterPro" id="IPR015633">
    <property type="entry name" value="E2F"/>
</dbReference>
<dbReference type="GO" id="GO:0046983">
    <property type="term" value="F:protein dimerization activity"/>
    <property type="evidence" value="ECO:0007669"/>
    <property type="project" value="InterPro"/>
</dbReference>
<name>A0A9N7U0G6_PLEPL</name>
<keyword evidence="10" id="KW-1185">Reference proteome</keyword>
<reference evidence="9" key="1">
    <citation type="submission" date="2020-03" db="EMBL/GenBank/DDBJ databases">
        <authorList>
            <person name="Weist P."/>
        </authorList>
    </citation>
    <scope>NUCLEOTIDE SEQUENCE</scope>
</reference>
<keyword evidence="2 5" id="KW-0805">Transcription regulation</keyword>
<dbReference type="InterPro" id="IPR037241">
    <property type="entry name" value="E2F-DP_heterodim"/>
</dbReference>
<dbReference type="GO" id="GO:0000978">
    <property type="term" value="F:RNA polymerase II cis-regulatory region sequence-specific DNA binding"/>
    <property type="evidence" value="ECO:0007669"/>
    <property type="project" value="InterPro"/>
</dbReference>
<feature type="region of interest" description="Disordered" evidence="7">
    <location>
        <begin position="49"/>
        <end position="78"/>
    </location>
</feature>
<evidence type="ECO:0000256" key="6">
    <source>
        <dbReference type="SAM" id="Coils"/>
    </source>
</evidence>
<evidence type="ECO:0000256" key="2">
    <source>
        <dbReference type="ARBA" id="ARBA00023015"/>
    </source>
</evidence>
<keyword evidence="5" id="KW-0539">Nucleus</keyword>
<dbReference type="SUPFAM" id="SSF144074">
    <property type="entry name" value="E2F-DP heterodimerization region"/>
    <property type="match status" value="1"/>
</dbReference>
<dbReference type="InterPro" id="IPR036390">
    <property type="entry name" value="WH_DNA-bd_sf"/>
</dbReference>
<dbReference type="PANTHER" id="PTHR12081">
    <property type="entry name" value="TRANSCRIPTION FACTOR E2F"/>
    <property type="match status" value="1"/>
</dbReference>
<keyword evidence="4 5" id="KW-0804">Transcription</keyword>
<dbReference type="SUPFAM" id="SSF46785">
    <property type="entry name" value="Winged helix' DNA-binding domain"/>
    <property type="match status" value="1"/>
</dbReference>
<feature type="domain" description="E2F/DP family winged-helix DNA-binding" evidence="8">
    <location>
        <begin position="15"/>
        <end position="117"/>
    </location>
</feature>
<keyword evidence="3 5" id="KW-0238">DNA-binding</keyword>
<dbReference type="PANTHER" id="PTHR12081:SF35">
    <property type="entry name" value="TRANSCRIPTION FACTOR E2F5"/>
    <property type="match status" value="1"/>
</dbReference>
<dbReference type="InterPro" id="IPR003316">
    <property type="entry name" value="E2F_WHTH_DNA-bd_dom"/>
</dbReference>
<feature type="coiled-coil region" evidence="6">
    <location>
        <begin position="124"/>
        <end position="158"/>
    </location>
</feature>
<dbReference type="SMART" id="SM01372">
    <property type="entry name" value="E2F_TDP"/>
    <property type="match status" value="1"/>
</dbReference>
<dbReference type="EMBL" id="CADEAL010000582">
    <property type="protein sequence ID" value="CAB1422435.1"/>
    <property type="molecule type" value="Genomic_DNA"/>
</dbReference>
<dbReference type="GO" id="GO:0000981">
    <property type="term" value="F:DNA-binding transcription factor activity, RNA polymerase II-specific"/>
    <property type="evidence" value="ECO:0007669"/>
    <property type="project" value="TreeGrafter"/>
</dbReference>
<evidence type="ECO:0000259" key="8">
    <source>
        <dbReference type="SMART" id="SM01372"/>
    </source>
</evidence>
<dbReference type="Pfam" id="PF02319">
    <property type="entry name" value="WHD_E2F_TDP"/>
    <property type="match status" value="1"/>
</dbReference>
<evidence type="ECO:0000256" key="4">
    <source>
        <dbReference type="ARBA" id="ARBA00023163"/>
    </source>
</evidence>
<protein>
    <recommendedName>
        <fullName evidence="8">E2F/DP family winged-helix DNA-binding domain-containing protein</fullName>
    </recommendedName>
</protein>
<evidence type="ECO:0000256" key="7">
    <source>
        <dbReference type="SAM" id="MobiDB-lite"/>
    </source>
</evidence>
<evidence type="ECO:0000313" key="9">
    <source>
        <dbReference type="EMBL" id="CAB1422435.1"/>
    </source>
</evidence>
<dbReference type="CDD" id="cd14660">
    <property type="entry name" value="E2F_DD"/>
    <property type="match status" value="1"/>
</dbReference>
<proteinExistence type="inferred from homology"/>
<evidence type="ECO:0000256" key="3">
    <source>
        <dbReference type="ARBA" id="ARBA00023125"/>
    </source>
</evidence>
<dbReference type="InterPro" id="IPR036388">
    <property type="entry name" value="WH-like_DNA-bd_sf"/>
</dbReference>
<dbReference type="Gene3D" id="1.10.10.10">
    <property type="entry name" value="Winged helix-like DNA-binding domain superfamily/Winged helix DNA-binding domain"/>
    <property type="match status" value="1"/>
</dbReference>
<comment type="subcellular location">
    <subcellularLocation>
        <location evidence="5">Nucleus</location>
    </subcellularLocation>
</comment>
<dbReference type="AlphaFoldDB" id="A0A9N7U0G6"/>
<keyword evidence="6" id="KW-0175">Coiled coil</keyword>
<dbReference type="InterPro" id="IPR032198">
    <property type="entry name" value="E2F_CC-MB"/>
</dbReference>
<dbReference type="Proteomes" id="UP001153269">
    <property type="component" value="Unassembled WGS sequence"/>
</dbReference>
<dbReference type="Gene3D" id="6.10.250.540">
    <property type="match status" value="1"/>
</dbReference>
<organism evidence="9 10">
    <name type="scientific">Pleuronectes platessa</name>
    <name type="common">European plaice</name>
    <dbReference type="NCBI Taxonomy" id="8262"/>
    <lineage>
        <taxon>Eukaryota</taxon>
        <taxon>Metazoa</taxon>
        <taxon>Chordata</taxon>
        <taxon>Craniata</taxon>
        <taxon>Vertebrata</taxon>
        <taxon>Euteleostomi</taxon>
        <taxon>Actinopterygii</taxon>
        <taxon>Neopterygii</taxon>
        <taxon>Teleostei</taxon>
        <taxon>Neoteleostei</taxon>
        <taxon>Acanthomorphata</taxon>
        <taxon>Carangaria</taxon>
        <taxon>Pleuronectiformes</taxon>
        <taxon>Pleuronectoidei</taxon>
        <taxon>Pleuronectidae</taxon>
        <taxon>Pleuronectes</taxon>
    </lineage>
</organism>
<dbReference type="Pfam" id="PF16421">
    <property type="entry name" value="E2F_CC-MB"/>
    <property type="match status" value="1"/>
</dbReference>
<gene>
    <name evidence="9" type="ORF">PLEPLA_LOCUS10351</name>
</gene>
<evidence type="ECO:0000256" key="1">
    <source>
        <dbReference type="ARBA" id="ARBA00010940"/>
    </source>
</evidence>
<comment type="caution">
    <text evidence="9">The sequence shown here is derived from an EMBL/GenBank/DDBJ whole genome shotgun (WGS) entry which is preliminary data.</text>
</comment>
<evidence type="ECO:0000256" key="5">
    <source>
        <dbReference type="RuleBase" id="RU003796"/>
    </source>
</evidence>
<accession>A0A9N7U0G6</accession>
<evidence type="ECO:0000313" key="10">
    <source>
        <dbReference type="Proteomes" id="UP001153269"/>
    </source>
</evidence>
<dbReference type="GO" id="GO:0090575">
    <property type="term" value="C:RNA polymerase II transcription regulator complex"/>
    <property type="evidence" value="ECO:0007669"/>
    <property type="project" value="TreeGrafter"/>
</dbReference>
<sequence length="400" mass="43707">MEFEAPGTVRSTPSRHEKSLGLLTMKFVGLLQEAKDGVLDLKVVSDRGWRSEPPLARPPPPAAPSALAAPSAPPAAPLGAADSLAVKQKRRIYDITNVLEGVGLIEKKNKNIIQWRGENTGSQTQEMLEQVKVLKSQISELEAQEKELDQQKAWLEENIKHLNHVPITSTYPLLHISVFVKVSSFELLFHVLGAFSGDTLLAVVAPAGTQLEVPLPEMGQSGQKRYQVNLRSHSAPIHVMLINKDSDSTIPVVFSVPPTDDICSMPTPPSTPASLQRFSLSTSMYSSSTTTSSFCSQDSLCSDHQMALPEHEVPDAHMDCQSVAVLEQKRMDLAGSEFQSVLDVNSLLVLSAAGDHMKDDRETAVDLIDELLSADGMDYSFNLDDSEGVCDLFDMQILNY</sequence>
<comment type="similarity">
    <text evidence="1 5">Belongs to the E2F/DP family.</text>
</comment>